<keyword evidence="3" id="KW-1185">Reference proteome</keyword>
<name>A0ABN0Z5W0_9BACI</name>
<dbReference type="EMBL" id="BAAADM010000023">
    <property type="protein sequence ID" value="GAA0435068.1"/>
    <property type="molecule type" value="Genomic_DNA"/>
</dbReference>
<sequence>MGDSRAVQDQLAQLPPNLVQLLPETRPATPSKTTPQRPPTPFTQLSPLSVIWITL</sequence>
<reference evidence="2 3" key="1">
    <citation type="journal article" date="2019" name="Int. J. Syst. Evol. Microbiol.">
        <title>The Global Catalogue of Microorganisms (GCM) 10K type strain sequencing project: providing services to taxonomists for standard genome sequencing and annotation.</title>
        <authorList>
            <consortium name="The Broad Institute Genomics Platform"/>
            <consortium name="The Broad Institute Genome Sequencing Center for Infectious Disease"/>
            <person name="Wu L."/>
            <person name="Ma J."/>
        </authorList>
    </citation>
    <scope>NUCLEOTIDE SEQUENCE [LARGE SCALE GENOMIC DNA]</scope>
    <source>
        <strain evidence="2 3">JCM 12149</strain>
    </source>
</reference>
<evidence type="ECO:0000256" key="1">
    <source>
        <dbReference type="SAM" id="MobiDB-lite"/>
    </source>
</evidence>
<organism evidence="2 3">
    <name type="scientific">Lentibacillus halophilus</name>
    <dbReference type="NCBI Taxonomy" id="295065"/>
    <lineage>
        <taxon>Bacteria</taxon>
        <taxon>Bacillati</taxon>
        <taxon>Bacillota</taxon>
        <taxon>Bacilli</taxon>
        <taxon>Bacillales</taxon>
        <taxon>Bacillaceae</taxon>
        <taxon>Lentibacillus</taxon>
    </lineage>
</organism>
<proteinExistence type="predicted"/>
<evidence type="ECO:0000313" key="2">
    <source>
        <dbReference type="EMBL" id="GAA0435068.1"/>
    </source>
</evidence>
<accession>A0ABN0Z5W0</accession>
<feature type="region of interest" description="Disordered" evidence="1">
    <location>
        <begin position="23"/>
        <end position="43"/>
    </location>
</feature>
<dbReference type="Proteomes" id="UP001501459">
    <property type="component" value="Unassembled WGS sequence"/>
</dbReference>
<protein>
    <submittedName>
        <fullName evidence="2">Uncharacterized protein</fullName>
    </submittedName>
</protein>
<comment type="caution">
    <text evidence="2">The sequence shown here is derived from an EMBL/GenBank/DDBJ whole genome shotgun (WGS) entry which is preliminary data.</text>
</comment>
<gene>
    <name evidence="2" type="ORF">GCM10008983_09580</name>
</gene>
<evidence type="ECO:0000313" key="3">
    <source>
        <dbReference type="Proteomes" id="UP001501459"/>
    </source>
</evidence>